<gene>
    <name evidence="1" type="ORF">GNH96_09005</name>
</gene>
<protein>
    <submittedName>
        <fullName evidence="1">DUF4823 domain-containing protein</fullName>
    </submittedName>
</protein>
<organism evidence="1 2">
    <name type="scientific">Methylococcus geothermalis</name>
    <dbReference type="NCBI Taxonomy" id="2681310"/>
    <lineage>
        <taxon>Bacteria</taxon>
        <taxon>Pseudomonadati</taxon>
        <taxon>Pseudomonadota</taxon>
        <taxon>Gammaproteobacteria</taxon>
        <taxon>Methylococcales</taxon>
        <taxon>Methylococcaceae</taxon>
        <taxon>Methylococcus</taxon>
    </lineage>
</organism>
<evidence type="ECO:0000313" key="1">
    <source>
        <dbReference type="EMBL" id="QJD30095.1"/>
    </source>
</evidence>
<dbReference type="RefSeq" id="WP_169603373.1">
    <property type="nucleotide sequence ID" value="NZ_CP046565.1"/>
</dbReference>
<dbReference type="AlphaFoldDB" id="A0A858Q8G8"/>
<sequence>MKKWIVPALAMQLGGCAYTHAIYSSESHVPRLTAASRLCVLSAIDGVYQGDPYEGSGKEVAVRVKNALAMPIPQTRLIDSTDEIEGAQRCTESGAQYMLAPSIQHWEDRATQWSGLRDLIRIQVRLIQLQPPPPKILKTGYFEARNGWLTFVNNPPEELLSQDDGFFWFVRRLVGLPTH</sequence>
<dbReference type="Proteomes" id="UP000503004">
    <property type="component" value="Chromosome"/>
</dbReference>
<proteinExistence type="predicted"/>
<evidence type="ECO:0000313" key="2">
    <source>
        <dbReference type="Proteomes" id="UP000503004"/>
    </source>
</evidence>
<dbReference type="InterPro" id="IPR032248">
    <property type="entry name" value="DUF4823"/>
</dbReference>
<dbReference type="EMBL" id="CP046565">
    <property type="protein sequence ID" value="QJD30095.1"/>
    <property type="molecule type" value="Genomic_DNA"/>
</dbReference>
<keyword evidence="2" id="KW-1185">Reference proteome</keyword>
<name>A0A858Q8G8_9GAMM</name>
<reference evidence="2" key="1">
    <citation type="submission" date="2019-12" db="EMBL/GenBank/DDBJ databases">
        <authorList>
            <person name="Awala S.I."/>
            <person name="Rhee S.K."/>
        </authorList>
    </citation>
    <scope>NUCLEOTIDE SEQUENCE [LARGE SCALE GENOMIC DNA]</scope>
    <source>
        <strain evidence="2">IM1</strain>
    </source>
</reference>
<dbReference type="KEGG" id="metu:GNH96_09005"/>
<dbReference type="Pfam" id="PF16105">
    <property type="entry name" value="DUF4823"/>
    <property type="match status" value="1"/>
</dbReference>
<accession>A0A858Q8G8</accession>